<dbReference type="GO" id="GO:0046872">
    <property type="term" value="F:metal ion binding"/>
    <property type="evidence" value="ECO:0007669"/>
    <property type="project" value="UniProtKB-KW"/>
</dbReference>
<dbReference type="PANTHER" id="PTHR11358">
    <property type="entry name" value="ARGINASE/AGMATINASE"/>
    <property type="match status" value="1"/>
</dbReference>
<dbReference type="GO" id="GO:0050415">
    <property type="term" value="F:formimidoylglutamase activity"/>
    <property type="evidence" value="ECO:0007669"/>
    <property type="project" value="UniProtKB-UniRule"/>
</dbReference>
<dbReference type="PROSITE" id="PS51409">
    <property type="entry name" value="ARGINASE_2"/>
    <property type="match status" value="1"/>
</dbReference>
<dbReference type="EC" id="3.5.3.8" evidence="5"/>
<evidence type="ECO:0000313" key="9">
    <source>
        <dbReference type="Proteomes" id="UP000001903"/>
    </source>
</evidence>
<dbReference type="Proteomes" id="UP000001903">
    <property type="component" value="Plasmid pHTUR01"/>
</dbReference>
<dbReference type="HOGENOM" id="CLU_039478_0_2_2"/>
<dbReference type="KEGG" id="htu:Htur_4106"/>
<dbReference type="CDD" id="cd09990">
    <property type="entry name" value="Agmatinase-like"/>
    <property type="match status" value="1"/>
</dbReference>
<dbReference type="PANTHER" id="PTHR11358:SF26">
    <property type="entry name" value="GUANIDINO ACID HYDROLASE, MITOCHONDRIAL"/>
    <property type="match status" value="1"/>
</dbReference>
<reference evidence="8 9" key="1">
    <citation type="journal article" date="2010" name="Stand. Genomic Sci.">
        <title>Complete genome sequence of Haloterrigena turkmenica type strain (4k).</title>
        <authorList>
            <person name="Saunders E."/>
            <person name="Tindall B.J."/>
            <person name="Fahnrich R."/>
            <person name="Lapidus A."/>
            <person name="Copeland A."/>
            <person name="Del Rio T.G."/>
            <person name="Lucas S."/>
            <person name="Chen F."/>
            <person name="Tice H."/>
            <person name="Cheng J.F."/>
            <person name="Han C."/>
            <person name="Detter J.C."/>
            <person name="Bruce D."/>
            <person name="Goodwin L."/>
            <person name="Chain P."/>
            <person name="Pitluck S."/>
            <person name="Pati A."/>
            <person name="Ivanova N."/>
            <person name="Mavromatis K."/>
            <person name="Chen A."/>
            <person name="Palaniappan K."/>
            <person name="Land M."/>
            <person name="Hauser L."/>
            <person name="Chang Y.J."/>
            <person name="Jeffries C.D."/>
            <person name="Brettin T."/>
            <person name="Rohde M."/>
            <person name="Goker M."/>
            <person name="Bristow J."/>
            <person name="Eisen J.A."/>
            <person name="Markowitz V."/>
            <person name="Hugenholtz P."/>
            <person name="Klenk H.P."/>
            <person name="Kyrpides N.C."/>
        </authorList>
    </citation>
    <scope>NUCLEOTIDE SEQUENCE [LARGE SCALE GENOMIC DNA]</scope>
    <source>
        <strain evidence="9">ATCC 51198 / DSM 5511 / JCM 9101 / NCIMB 13204 / VKM B-1734 / 4k</strain>
    </source>
</reference>
<dbReference type="AlphaFoldDB" id="D2S0P0"/>
<sequence>MTDTEESMNEFTISPDWTDDEWRGMAQSTDPNDELVGHIVEGMTLEAVDDADVDAVLVGEPYDGAVISRSGAREGPTEIRRSLVRTKTHHFDCGPLRVLGDLGDVRSLVDAGTPGTDSSVAVVQSTLRETTARVHECDAVPIFLGGDNSLTYPNVAPLLEQSSVGVINLDAHLDVREVRGEPTSGTPYRQLFAAGLDQYVCLGARHFETATPYHEFVRERGGAVITAEEVADDAVETATHALDAMGDVDRLYVSVDCDVLDASAAPGVSAPTPGGITTRELFRCLRLLTSDERLAGFEVVECAPPLDRNGLTTDAAARAVAHALAGFLGGQQ</sequence>
<dbReference type="InterPro" id="IPR005923">
    <property type="entry name" value="HutG"/>
</dbReference>
<dbReference type="OrthoDB" id="7186at2157"/>
<dbReference type="GO" id="GO:0019556">
    <property type="term" value="P:L-histidine catabolic process to glutamate and formamide"/>
    <property type="evidence" value="ECO:0007669"/>
    <property type="project" value="UniProtKB-UniRule"/>
</dbReference>
<keyword evidence="8" id="KW-0614">Plasmid</keyword>
<dbReference type="Gene3D" id="3.40.800.10">
    <property type="entry name" value="Ureohydrolase domain"/>
    <property type="match status" value="1"/>
</dbReference>
<evidence type="ECO:0000256" key="1">
    <source>
        <dbReference type="ARBA" id="ARBA00022723"/>
    </source>
</evidence>
<dbReference type="GO" id="GO:0008783">
    <property type="term" value="F:agmatinase activity"/>
    <property type="evidence" value="ECO:0007669"/>
    <property type="project" value="TreeGrafter"/>
</dbReference>
<feature type="region of interest" description="Disordered" evidence="7">
    <location>
        <begin position="1"/>
        <end position="21"/>
    </location>
</feature>
<dbReference type="InterPro" id="IPR023696">
    <property type="entry name" value="Ureohydrolase_dom_sf"/>
</dbReference>
<comment type="similarity">
    <text evidence="6">Belongs to the arginase family.</text>
</comment>
<keyword evidence="2" id="KW-0378">Hydrolase</keyword>
<dbReference type="PIRSF" id="PIRSF036979">
    <property type="entry name" value="Arginase"/>
    <property type="match status" value="1"/>
</dbReference>
<keyword evidence="4" id="KW-0464">Manganese</keyword>
<evidence type="ECO:0000256" key="3">
    <source>
        <dbReference type="ARBA" id="ARBA00022808"/>
    </source>
</evidence>
<dbReference type="EMBL" id="CP001861">
    <property type="protein sequence ID" value="ADB62937.1"/>
    <property type="molecule type" value="Genomic_DNA"/>
</dbReference>
<gene>
    <name evidence="8" type="ordered locus">Htur_4106</name>
</gene>
<evidence type="ECO:0000256" key="7">
    <source>
        <dbReference type="SAM" id="MobiDB-lite"/>
    </source>
</evidence>
<evidence type="ECO:0000256" key="4">
    <source>
        <dbReference type="ARBA" id="ARBA00023211"/>
    </source>
</evidence>
<proteinExistence type="inferred from homology"/>
<keyword evidence="9" id="KW-1185">Reference proteome</keyword>
<dbReference type="SUPFAM" id="SSF52768">
    <property type="entry name" value="Arginase/deacetylase"/>
    <property type="match status" value="1"/>
</dbReference>
<name>D2S0P0_HALTV</name>
<keyword evidence="3" id="KW-0369">Histidine metabolism</keyword>
<evidence type="ECO:0000256" key="2">
    <source>
        <dbReference type="ARBA" id="ARBA00022801"/>
    </source>
</evidence>
<dbReference type="NCBIfam" id="TIGR01227">
    <property type="entry name" value="hutG"/>
    <property type="match status" value="1"/>
</dbReference>
<evidence type="ECO:0000313" key="8">
    <source>
        <dbReference type="EMBL" id="ADB62937.1"/>
    </source>
</evidence>
<evidence type="ECO:0000256" key="5">
    <source>
        <dbReference type="NCBIfam" id="TIGR01227"/>
    </source>
</evidence>
<dbReference type="RefSeq" id="WP_012945181.1">
    <property type="nucleotide sequence ID" value="NC_013744.1"/>
</dbReference>
<keyword evidence="1" id="KW-0479">Metal-binding</keyword>
<evidence type="ECO:0000256" key="6">
    <source>
        <dbReference type="PROSITE-ProRule" id="PRU00742"/>
    </source>
</evidence>
<dbReference type="Pfam" id="PF00491">
    <property type="entry name" value="Arginase"/>
    <property type="match status" value="1"/>
</dbReference>
<dbReference type="GeneID" id="8744734"/>
<accession>D2S0P0</accession>
<protein>
    <recommendedName>
        <fullName evidence="5">Formimidoylglutamase</fullName>
        <ecNumber evidence="5">3.5.3.8</ecNumber>
    </recommendedName>
</protein>
<dbReference type="InterPro" id="IPR006035">
    <property type="entry name" value="Ureohydrolase"/>
</dbReference>
<geneLocation type="plasmid" evidence="8 9">
    <name>pHTUR01</name>
</geneLocation>
<dbReference type="GO" id="GO:0033389">
    <property type="term" value="P:putrescine biosynthetic process from arginine, via agmatine"/>
    <property type="evidence" value="ECO:0007669"/>
    <property type="project" value="TreeGrafter"/>
</dbReference>
<organism evidence="8 9">
    <name type="scientific">Haloterrigena turkmenica (strain ATCC 51198 / DSM 5511 / JCM 9101 / NCIMB 13204 / VKM B-1734 / 4k)</name>
    <name type="common">Halococcus turkmenicus</name>
    <dbReference type="NCBI Taxonomy" id="543526"/>
    <lineage>
        <taxon>Archaea</taxon>
        <taxon>Methanobacteriati</taxon>
        <taxon>Methanobacteriota</taxon>
        <taxon>Stenosarchaea group</taxon>
        <taxon>Halobacteria</taxon>
        <taxon>Halobacteriales</taxon>
        <taxon>Natrialbaceae</taxon>
        <taxon>Haloterrigena</taxon>
    </lineage>
</organism>